<evidence type="ECO:0000313" key="7">
    <source>
        <dbReference type="EMBL" id="GAA4932847.1"/>
    </source>
</evidence>
<organism evidence="7 8">
    <name type="scientific">Streptomonospora halophila</name>
    <dbReference type="NCBI Taxonomy" id="427369"/>
    <lineage>
        <taxon>Bacteria</taxon>
        <taxon>Bacillati</taxon>
        <taxon>Actinomycetota</taxon>
        <taxon>Actinomycetes</taxon>
        <taxon>Streptosporangiales</taxon>
        <taxon>Nocardiopsidaceae</taxon>
        <taxon>Streptomonospora</taxon>
    </lineage>
</organism>
<dbReference type="InterPro" id="IPR004821">
    <property type="entry name" value="Cyt_trans-like"/>
</dbReference>
<comment type="caution">
    <text evidence="7">The sequence shown here is derived from an EMBL/GenBank/DDBJ whole genome shotgun (WGS) entry which is preliminary data.</text>
</comment>
<dbReference type="NCBIfam" id="TIGR00125">
    <property type="entry name" value="cyt_tran_rel"/>
    <property type="match status" value="1"/>
</dbReference>
<dbReference type="EMBL" id="BAABIK010000004">
    <property type="protein sequence ID" value="GAA4932847.1"/>
    <property type="molecule type" value="Genomic_DNA"/>
</dbReference>
<dbReference type="SUPFAM" id="SSF53613">
    <property type="entry name" value="Ribokinase-like"/>
    <property type="match status" value="1"/>
</dbReference>
<dbReference type="InterPro" id="IPR029056">
    <property type="entry name" value="Ribokinase-like"/>
</dbReference>
<dbReference type="Gene3D" id="3.40.1190.20">
    <property type="match status" value="1"/>
</dbReference>
<dbReference type="Gene3D" id="3.40.50.620">
    <property type="entry name" value="HUPs"/>
    <property type="match status" value="1"/>
</dbReference>
<evidence type="ECO:0000256" key="4">
    <source>
        <dbReference type="ARBA" id="ARBA00023277"/>
    </source>
</evidence>
<evidence type="ECO:0000256" key="3">
    <source>
        <dbReference type="ARBA" id="ARBA00023268"/>
    </source>
</evidence>
<dbReference type="InterPro" id="IPR050385">
    <property type="entry name" value="Archaeal_FAD_synthase"/>
</dbReference>
<keyword evidence="7" id="KW-0418">Kinase</keyword>
<name>A0ABP9GFJ7_9ACTN</name>
<keyword evidence="4" id="KW-0119">Carbohydrate metabolism</keyword>
<dbReference type="PANTHER" id="PTHR43793:SF2">
    <property type="entry name" value="BIFUNCTIONAL PROTEIN HLDE"/>
    <property type="match status" value="1"/>
</dbReference>
<dbReference type="GO" id="GO:0016301">
    <property type="term" value="F:kinase activity"/>
    <property type="evidence" value="ECO:0007669"/>
    <property type="project" value="UniProtKB-KW"/>
</dbReference>
<keyword evidence="1" id="KW-0808">Transferase</keyword>
<keyword evidence="3" id="KW-0511">Multifunctional enzyme</keyword>
<evidence type="ECO:0000259" key="5">
    <source>
        <dbReference type="Pfam" id="PF00294"/>
    </source>
</evidence>
<feature type="domain" description="Carbohydrate kinase PfkB" evidence="5">
    <location>
        <begin position="9"/>
        <end position="291"/>
    </location>
</feature>
<evidence type="ECO:0000256" key="1">
    <source>
        <dbReference type="ARBA" id="ARBA00022679"/>
    </source>
</evidence>
<dbReference type="Pfam" id="PF00294">
    <property type="entry name" value="PfkB"/>
    <property type="match status" value="1"/>
</dbReference>
<evidence type="ECO:0000259" key="6">
    <source>
        <dbReference type="Pfam" id="PF01467"/>
    </source>
</evidence>
<dbReference type="InterPro" id="IPR014729">
    <property type="entry name" value="Rossmann-like_a/b/a_fold"/>
</dbReference>
<gene>
    <name evidence="7" type="ORF">GCM10023224_11400</name>
</gene>
<reference evidence="8" key="1">
    <citation type="journal article" date="2019" name="Int. J. Syst. Evol. Microbiol.">
        <title>The Global Catalogue of Microorganisms (GCM) 10K type strain sequencing project: providing services to taxonomists for standard genome sequencing and annotation.</title>
        <authorList>
            <consortium name="The Broad Institute Genomics Platform"/>
            <consortium name="The Broad Institute Genome Sequencing Center for Infectious Disease"/>
            <person name="Wu L."/>
            <person name="Ma J."/>
        </authorList>
    </citation>
    <scope>NUCLEOTIDE SEQUENCE [LARGE SCALE GENOMIC DNA]</scope>
    <source>
        <strain evidence="8">JCM 18123</strain>
    </source>
</reference>
<proteinExistence type="predicted"/>
<dbReference type="RefSeq" id="WP_345555738.1">
    <property type="nucleotide sequence ID" value="NZ_BAABIK010000004.1"/>
</dbReference>
<keyword evidence="8" id="KW-1185">Reference proteome</keyword>
<evidence type="ECO:0000313" key="8">
    <source>
        <dbReference type="Proteomes" id="UP001499993"/>
    </source>
</evidence>
<dbReference type="Proteomes" id="UP001499993">
    <property type="component" value="Unassembled WGS sequence"/>
</dbReference>
<accession>A0ABP9GFJ7</accession>
<dbReference type="InterPro" id="IPR011611">
    <property type="entry name" value="PfkB_dom"/>
</dbReference>
<dbReference type="Pfam" id="PF01467">
    <property type="entry name" value="CTP_transf_like"/>
    <property type="match status" value="1"/>
</dbReference>
<evidence type="ECO:0000256" key="2">
    <source>
        <dbReference type="ARBA" id="ARBA00022695"/>
    </source>
</evidence>
<feature type="domain" description="Cytidyltransferase-like" evidence="6">
    <location>
        <begin position="328"/>
        <end position="419"/>
    </location>
</feature>
<sequence>MSRARGPLVVVGDAFLDVDVVGDRRTTGHGQDAPVLEACGARHRPGGAALAAWLAARDGHPVVLVCSLGYDGPGERVAELLQDALTLVRLDQSGATPVKSRIRANGRTLLRVDDGEGRPDTAGDHARAAEVIGRAGAVLAADYGRGVVELPAVREALTRAARRRPVVWDPHPRGPAPVTGAALVTPNAAEAGAGAADPERAGEIAARLARTWRADSVAVTLGGEGAAWAPPDGPGRFFPAPVSVSEADACGAGDRFSGTAAGALRTGADTADAVAESVQAASRFVGNGAAGATAESGPMAGALPLGLGESADALAERVRRSGGRVVAAGGCFDVLHAGHVSLLRRARSLGDCLIVCLNSDAAVRAQKGPHRPLTCAQDRVRVLSELECVDAVTVFDEPTPVRVVQRLRPDVWVKGGDYAAEELPELPAVTAGGGQAVILPLLPGRSTSRMVAARSRTPP</sequence>
<protein>
    <submittedName>
        <fullName evidence="7">PfkB family carbohydrate kinase</fullName>
    </submittedName>
</protein>
<keyword evidence="2" id="KW-0548">Nucleotidyltransferase</keyword>
<dbReference type="SUPFAM" id="SSF52374">
    <property type="entry name" value="Nucleotidylyl transferase"/>
    <property type="match status" value="1"/>
</dbReference>
<dbReference type="PANTHER" id="PTHR43793">
    <property type="entry name" value="FAD SYNTHASE"/>
    <property type="match status" value="1"/>
</dbReference>